<dbReference type="AlphaFoldDB" id="A0AA88HVW6"/>
<evidence type="ECO:0000256" key="1">
    <source>
        <dbReference type="SAM" id="MobiDB-lite"/>
    </source>
</evidence>
<name>A0AA88HVW6_ARTSF</name>
<protein>
    <submittedName>
        <fullName evidence="2">Uncharacterized protein</fullName>
    </submittedName>
</protein>
<gene>
    <name evidence="2" type="ORF">QYM36_006153</name>
</gene>
<reference evidence="2" key="1">
    <citation type="submission" date="2023-07" db="EMBL/GenBank/DDBJ databases">
        <title>Chromosome-level genome assembly of Artemia franciscana.</title>
        <authorList>
            <person name="Jo E."/>
        </authorList>
    </citation>
    <scope>NUCLEOTIDE SEQUENCE</scope>
    <source>
        <tissue evidence="2">Whole body</tissue>
    </source>
</reference>
<accession>A0AA88HVW6</accession>
<evidence type="ECO:0000313" key="3">
    <source>
        <dbReference type="Proteomes" id="UP001187531"/>
    </source>
</evidence>
<sequence length="289" mass="32980">MHCLHNLKEEENKGSKGEKRQKPKSKDYIRIEKIKMVHQHILNQSKVICIKNDNLSFNDLCLEFELLNHTYTGRKKYGRGTLTSSDIKVNDIQVVEFKGKDGKPVGKLYVKVKPLNPELQTAYTNDPDKITAKVDLDSKYCGSSCRPNKETVQIKKEGKGWEEPWIKPKRGPPPIFGEDIEAQAVTWAKDCQKVGFPVTKEQLRSTLGQVAKEKGLSHKFSKDGIPGVRFMGNFLKRNNDLTVRIAEPTHGGRATLTKERILNFFTTSKRVTSDRQKHSENDYKSCFMV</sequence>
<proteinExistence type="predicted"/>
<dbReference type="EMBL" id="JAVRJZ010000009">
    <property type="protein sequence ID" value="KAK2719035.1"/>
    <property type="molecule type" value="Genomic_DNA"/>
</dbReference>
<organism evidence="2 3">
    <name type="scientific">Artemia franciscana</name>
    <name type="common">Brine shrimp</name>
    <name type="synonym">Artemia sanfranciscana</name>
    <dbReference type="NCBI Taxonomy" id="6661"/>
    <lineage>
        <taxon>Eukaryota</taxon>
        <taxon>Metazoa</taxon>
        <taxon>Ecdysozoa</taxon>
        <taxon>Arthropoda</taxon>
        <taxon>Crustacea</taxon>
        <taxon>Branchiopoda</taxon>
        <taxon>Anostraca</taxon>
        <taxon>Artemiidae</taxon>
        <taxon>Artemia</taxon>
    </lineage>
</organism>
<evidence type="ECO:0000313" key="2">
    <source>
        <dbReference type="EMBL" id="KAK2719035.1"/>
    </source>
</evidence>
<feature type="region of interest" description="Disordered" evidence="1">
    <location>
        <begin position="1"/>
        <end position="25"/>
    </location>
</feature>
<keyword evidence="3" id="KW-1185">Reference proteome</keyword>
<comment type="caution">
    <text evidence="2">The sequence shown here is derived from an EMBL/GenBank/DDBJ whole genome shotgun (WGS) entry which is preliminary data.</text>
</comment>
<dbReference type="Proteomes" id="UP001187531">
    <property type="component" value="Unassembled WGS sequence"/>
</dbReference>